<dbReference type="EMBL" id="AMBO01000192">
    <property type="protein sequence ID" value="EKD04690.1"/>
    <property type="molecule type" value="Genomic_DNA"/>
</dbReference>
<gene>
    <name evidence="2" type="ORF">A1Q2_01028</name>
</gene>
<name>K1VKL5_TRIAC</name>
<keyword evidence="3" id="KW-1185">Reference proteome</keyword>
<dbReference type="AlphaFoldDB" id="K1VKL5"/>
<feature type="compositionally biased region" description="Pro residues" evidence="1">
    <location>
        <begin position="1"/>
        <end position="10"/>
    </location>
</feature>
<dbReference type="Proteomes" id="UP000006757">
    <property type="component" value="Unassembled WGS sequence"/>
</dbReference>
<feature type="region of interest" description="Disordered" evidence="1">
    <location>
        <begin position="1"/>
        <end position="37"/>
    </location>
</feature>
<comment type="caution">
    <text evidence="2">The sequence shown here is derived from an EMBL/GenBank/DDBJ whole genome shotgun (WGS) entry which is preliminary data.</text>
</comment>
<organism evidence="2 3">
    <name type="scientific">Trichosporon asahii var. asahii (strain CBS 8904)</name>
    <name type="common">Yeast</name>
    <dbReference type="NCBI Taxonomy" id="1220162"/>
    <lineage>
        <taxon>Eukaryota</taxon>
        <taxon>Fungi</taxon>
        <taxon>Dikarya</taxon>
        <taxon>Basidiomycota</taxon>
        <taxon>Agaricomycotina</taxon>
        <taxon>Tremellomycetes</taxon>
        <taxon>Trichosporonales</taxon>
        <taxon>Trichosporonaceae</taxon>
        <taxon>Trichosporon</taxon>
    </lineage>
</organism>
<proteinExistence type="predicted"/>
<sequence>MNDAPPPSPPASAFAQAPVPAPLPDASGPTSPSDSCASALAVGASSLPGAAASVCDAAVDSAPDSAALIVDSGSGTGASTAAPDAALDLGDESRTPRPSCPSPRTSDTIHLRCRNPKGVRGRSTLIPNLPPPLGGDRIVRLGRTHSATVEAILLLLDQKGAYHHDIWPLGLLPNPPIRSSDVLAIAEAFKEFSASRAAWGILYAYVEAYASSLTFDAVEAKKIGSWFRFIRKIPSDKTLALIVRQFGALWIIRQIEFLPDHGHLGQLN</sequence>
<evidence type="ECO:0000256" key="1">
    <source>
        <dbReference type="SAM" id="MobiDB-lite"/>
    </source>
</evidence>
<protein>
    <submittedName>
        <fullName evidence="2">Uncharacterized protein</fullName>
    </submittedName>
</protein>
<feature type="region of interest" description="Disordered" evidence="1">
    <location>
        <begin position="74"/>
        <end position="108"/>
    </location>
</feature>
<accession>K1VKL5</accession>
<evidence type="ECO:0000313" key="3">
    <source>
        <dbReference type="Proteomes" id="UP000006757"/>
    </source>
</evidence>
<reference evidence="2 3" key="1">
    <citation type="journal article" date="2012" name="Eukaryot. Cell">
        <title>Genome sequence of the Trichosporon asahii environmental strain CBS 8904.</title>
        <authorList>
            <person name="Yang R.Y."/>
            <person name="Li H.T."/>
            <person name="Zhu H."/>
            <person name="Zhou G.P."/>
            <person name="Wang M."/>
            <person name="Wang L."/>
        </authorList>
    </citation>
    <scope>NUCLEOTIDE SEQUENCE [LARGE SCALE GENOMIC DNA]</scope>
    <source>
        <strain evidence="2 3">CBS 8904</strain>
    </source>
</reference>
<dbReference type="InParanoid" id="K1VKL5"/>
<dbReference type="HOGENOM" id="CLU_1038957_0_0_1"/>
<evidence type="ECO:0000313" key="2">
    <source>
        <dbReference type="EMBL" id="EKD04690.1"/>
    </source>
</evidence>